<evidence type="ECO:0000256" key="4">
    <source>
        <dbReference type="RuleBase" id="RU003345"/>
    </source>
</evidence>
<keyword evidence="2 4" id="KW-0560">Oxidoreductase</keyword>
<dbReference type="Gene3D" id="3.40.605.10">
    <property type="entry name" value="Aldehyde Dehydrogenase, Chain A, domain 1"/>
    <property type="match status" value="1"/>
</dbReference>
<organism evidence="6 7">
    <name type="scientific">Halomonas saccharevitans</name>
    <dbReference type="NCBI Taxonomy" id="416872"/>
    <lineage>
        <taxon>Bacteria</taxon>
        <taxon>Pseudomonadati</taxon>
        <taxon>Pseudomonadota</taxon>
        <taxon>Gammaproteobacteria</taxon>
        <taxon>Oceanospirillales</taxon>
        <taxon>Halomonadaceae</taxon>
        <taxon>Halomonas</taxon>
    </lineage>
</organism>
<dbReference type="GO" id="GO:0004030">
    <property type="term" value="F:aldehyde dehydrogenase [NAD(P)+] activity"/>
    <property type="evidence" value="ECO:0007669"/>
    <property type="project" value="UniProtKB-ARBA"/>
</dbReference>
<protein>
    <submittedName>
        <fullName evidence="6">Gamma-glutamyl-gamma-aminobutyraldehyde dehydrogenase</fullName>
    </submittedName>
</protein>
<reference evidence="6 7" key="1">
    <citation type="submission" date="2016-10" db="EMBL/GenBank/DDBJ databases">
        <authorList>
            <person name="de Groot N.N."/>
        </authorList>
    </citation>
    <scope>NUCLEOTIDE SEQUENCE [LARGE SCALE GENOMIC DNA]</scope>
    <source>
        <strain evidence="6 7">CGMCC 1.6493</strain>
    </source>
</reference>
<dbReference type="InterPro" id="IPR016163">
    <property type="entry name" value="Ald_DH_C"/>
</dbReference>
<dbReference type="PROSITE" id="PS00687">
    <property type="entry name" value="ALDEHYDE_DEHYDR_GLU"/>
    <property type="match status" value="1"/>
</dbReference>
<evidence type="ECO:0000313" key="7">
    <source>
        <dbReference type="Proteomes" id="UP000199594"/>
    </source>
</evidence>
<dbReference type="Pfam" id="PF00171">
    <property type="entry name" value="Aldedh"/>
    <property type="match status" value="1"/>
</dbReference>
<feature type="active site" evidence="3">
    <location>
        <position position="265"/>
    </location>
</feature>
<dbReference type="Proteomes" id="UP000199594">
    <property type="component" value="Unassembled WGS sequence"/>
</dbReference>
<evidence type="ECO:0000256" key="2">
    <source>
        <dbReference type="ARBA" id="ARBA00023002"/>
    </source>
</evidence>
<dbReference type="SUPFAM" id="SSF53720">
    <property type="entry name" value="ALDH-like"/>
    <property type="match status" value="1"/>
</dbReference>
<feature type="domain" description="Aldehyde dehydrogenase" evidence="5">
    <location>
        <begin position="34"/>
        <end position="489"/>
    </location>
</feature>
<name>A0A1I7BD69_9GAMM</name>
<dbReference type="PANTHER" id="PTHR11699">
    <property type="entry name" value="ALDEHYDE DEHYDROGENASE-RELATED"/>
    <property type="match status" value="1"/>
</dbReference>
<dbReference type="InterPro" id="IPR016162">
    <property type="entry name" value="Ald_DH_N"/>
</dbReference>
<dbReference type="Gene3D" id="3.40.309.10">
    <property type="entry name" value="Aldehyde Dehydrogenase, Chain A, domain 2"/>
    <property type="match status" value="1"/>
</dbReference>
<dbReference type="AlphaFoldDB" id="A0A1I7BD69"/>
<evidence type="ECO:0000256" key="1">
    <source>
        <dbReference type="ARBA" id="ARBA00009986"/>
    </source>
</evidence>
<dbReference type="OrthoDB" id="9812625at2"/>
<dbReference type="EMBL" id="FPAQ01000025">
    <property type="protein sequence ID" value="SFT85125.1"/>
    <property type="molecule type" value="Genomic_DNA"/>
</dbReference>
<comment type="similarity">
    <text evidence="1 4">Belongs to the aldehyde dehydrogenase family.</text>
</comment>
<dbReference type="InterPro" id="IPR015590">
    <property type="entry name" value="Aldehyde_DH_dom"/>
</dbReference>
<dbReference type="FunFam" id="3.40.309.10:FF:000012">
    <property type="entry name" value="Betaine aldehyde dehydrogenase"/>
    <property type="match status" value="1"/>
</dbReference>
<dbReference type="FunFam" id="3.40.605.10:FF:000001">
    <property type="entry name" value="Aldehyde dehydrogenase 1"/>
    <property type="match status" value="1"/>
</dbReference>
<gene>
    <name evidence="6" type="ORF">SAMN04487956_12523</name>
</gene>
<dbReference type="InterPro" id="IPR016161">
    <property type="entry name" value="Ald_DH/histidinol_DH"/>
</dbReference>
<sequence length="494" mass="52458">MPLTHNDWKRRAAALEVDGHAWIDGRRCSAAGAATLDSINPMTGTPAAVIAACDAADVDRAVAAARTAFVAGDWARAEPAERRRVMLAIATEIRIHREELALLDSLEAGKCISEALDDAEEAAVLFDWYGELQDKVYDRVAPSPAGVQATVTHEPLGVVGAVVPWNYPLHNAAVKLAPALAAGNSLVLKPAEESSLSALRLAELCDMAGLPTGVLNVVPGHGHLAGEALGRHGDVDALGFTGSTEIGKRFLVYAGESNMKPVWLECGGKSPLVIFEDCPDLEAAVDAAVAGIFTHAGQVCSAHSRLLLQDGIHDAFLAALDARLVDLVPGDPLDPATRLGPLVSRAQFDRVCDYLAIGRQEATLRHGGEPLKTAGGELFIAPTVFTGVIPEHRLFHEEIFGPVLAVSRFSDEAEGVALANDSRYGLAASLWTTDLSRAHRLCDDLQAGTVTVNGVDAVSPQTPFGGMKQSGIGRDYELAGMHKYMALKTRWIHY</sequence>
<dbReference type="RefSeq" id="WP_089850480.1">
    <property type="nucleotide sequence ID" value="NZ_FPAQ01000025.1"/>
</dbReference>
<proteinExistence type="inferred from homology"/>
<evidence type="ECO:0000259" key="5">
    <source>
        <dbReference type="Pfam" id="PF00171"/>
    </source>
</evidence>
<evidence type="ECO:0000313" key="6">
    <source>
        <dbReference type="EMBL" id="SFT85125.1"/>
    </source>
</evidence>
<evidence type="ECO:0000256" key="3">
    <source>
        <dbReference type="PROSITE-ProRule" id="PRU10007"/>
    </source>
</evidence>
<dbReference type="InterPro" id="IPR029510">
    <property type="entry name" value="Ald_DH_CS_GLU"/>
</dbReference>
<accession>A0A1I7BD69</accession>